<reference evidence="2" key="1">
    <citation type="submission" date="2023-03" db="EMBL/GenBank/DDBJ databases">
        <title>Massive genome expansion in bonnet fungi (Mycena s.s.) driven by repeated elements and novel gene families across ecological guilds.</title>
        <authorList>
            <consortium name="Lawrence Berkeley National Laboratory"/>
            <person name="Harder C.B."/>
            <person name="Miyauchi S."/>
            <person name="Viragh M."/>
            <person name="Kuo A."/>
            <person name="Thoen E."/>
            <person name="Andreopoulos B."/>
            <person name="Lu D."/>
            <person name="Skrede I."/>
            <person name="Drula E."/>
            <person name="Henrissat B."/>
            <person name="Morin E."/>
            <person name="Kohler A."/>
            <person name="Barry K."/>
            <person name="LaButti K."/>
            <person name="Morin E."/>
            <person name="Salamov A."/>
            <person name="Lipzen A."/>
            <person name="Mereny Z."/>
            <person name="Hegedus B."/>
            <person name="Baldrian P."/>
            <person name="Stursova M."/>
            <person name="Weitz H."/>
            <person name="Taylor A."/>
            <person name="Grigoriev I.V."/>
            <person name="Nagy L.G."/>
            <person name="Martin F."/>
            <person name="Kauserud H."/>
        </authorList>
    </citation>
    <scope>NUCLEOTIDE SEQUENCE</scope>
    <source>
        <strain evidence="2">CBHHK002</strain>
    </source>
</reference>
<accession>A0AAD6ZCZ9</accession>
<dbReference type="EMBL" id="JARIHO010000061">
    <property type="protein sequence ID" value="KAJ7315552.1"/>
    <property type="molecule type" value="Genomic_DNA"/>
</dbReference>
<evidence type="ECO:0000256" key="1">
    <source>
        <dbReference type="SAM" id="MobiDB-lite"/>
    </source>
</evidence>
<dbReference type="AlphaFoldDB" id="A0AAD6ZCZ9"/>
<gene>
    <name evidence="2" type="ORF">DFH08DRAFT_820477</name>
</gene>
<organism evidence="2 3">
    <name type="scientific">Mycena albidolilacea</name>
    <dbReference type="NCBI Taxonomy" id="1033008"/>
    <lineage>
        <taxon>Eukaryota</taxon>
        <taxon>Fungi</taxon>
        <taxon>Dikarya</taxon>
        <taxon>Basidiomycota</taxon>
        <taxon>Agaricomycotina</taxon>
        <taxon>Agaricomycetes</taxon>
        <taxon>Agaricomycetidae</taxon>
        <taxon>Agaricales</taxon>
        <taxon>Marasmiineae</taxon>
        <taxon>Mycenaceae</taxon>
        <taxon>Mycena</taxon>
    </lineage>
</organism>
<comment type="caution">
    <text evidence="2">The sequence shown here is derived from an EMBL/GenBank/DDBJ whole genome shotgun (WGS) entry which is preliminary data.</text>
</comment>
<evidence type="ECO:0000313" key="3">
    <source>
        <dbReference type="Proteomes" id="UP001218218"/>
    </source>
</evidence>
<dbReference type="Proteomes" id="UP001218218">
    <property type="component" value="Unassembled WGS sequence"/>
</dbReference>
<sequence length="274" mass="29491">MRIWEHSGGAGGSAGEQGFEERAPKTWVVPPCLGTALNRSQGDPWRRVFGGGIWERSGRAGGSAAPIRSQKKLAVCFWGWDLGTPMRVWERSGRAGSSAGEGGLEERAPKTRVVPLRPGTAPNRSQKKILGGVFSGVGSGHANRRVDREKSLAAYFQGWDLGMPMRIWEHAGRAGGFADVGGTNCVREGRKKISAAFSVDRIWVWGAPPAPRNSTVHGAKKIGVRGVGLGYAETWVRSDASGSARVRPEAPARRPSPQKTTTKPEKNILRYSKG</sequence>
<keyword evidence="3" id="KW-1185">Reference proteome</keyword>
<evidence type="ECO:0000313" key="2">
    <source>
        <dbReference type="EMBL" id="KAJ7315552.1"/>
    </source>
</evidence>
<feature type="region of interest" description="Disordered" evidence="1">
    <location>
        <begin position="238"/>
        <end position="274"/>
    </location>
</feature>
<proteinExistence type="predicted"/>
<name>A0AAD6ZCZ9_9AGAR</name>
<protein>
    <submittedName>
        <fullName evidence="2">Uncharacterized protein</fullName>
    </submittedName>
</protein>
<feature type="region of interest" description="Disordered" evidence="1">
    <location>
        <begin position="92"/>
        <end position="127"/>
    </location>
</feature>
<feature type="region of interest" description="Disordered" evidence="1">
    <location>
        <begin position="1"/>
        <end position="23"/>
    </location>
</feature>